<dbReference type="EMBL" id="KK198755">
    <property type="protein sequence ID" value="KCW82082.1"/>
    <property type="molecule type" value="Genomic_DNA"/>
</dbReference>
<dbReference type="Gene3D" id="3.80.10.10">
    <property type="entry name" value="Ribonuclease Inhibitor"/>
    <property type="match status" value="1"/>
</dbReference>
<accession>A0A059CUN7</accession>
<evidence type="ECO:0000256" key="2">
    <source>
        <dbReference type="ARBA" id="ARBA00022737"/>
    </source>
</evidence>
<dbReference type="InterPro" id="IPR035897">
    <property type="entry name" value="Toll_tir_struct_dom_sf"/>
</dbReference>
<dbReference type="AlphaFoldDB" id="A0A059CUN7"/>
<dbReference type="OMA" id="LECKRIG"/>
<dbReference type="InterPro" id="IPR032675">
    <property type="entry name" value="LRR_dom_sf"/>
</dbReference>
<dbReference type="Pfam" id="PF23286">
    <property type="entry name" value="LRR_13"/>
    <property type="match status" value="1"/>
</dbReference>
<protein>
    <recommendedName>
        <fullName evidence="5">TIR domain-containing protein</fullName>
    </recommendedName>
</protein>
<dbReference type="InterPro" id="IPR042197">
    <property type="entry name" value="Apaf_helical"/>
</dbReference>
<dbReference type="InterPro" id="IPR058546">
    <property type="entry name" value="RPS4B/Roq1-like_LRR"/>
</dbReference>
<dbReference type="PROSITE" id="PS50104">
    <property type="entry name" value="TIR"/>
    <property type="match status" value="1"/>
</dbReference>
<evidence type="ECO:0000256" key="1">
    <source>
        <dbReference type="ARBA" id="ARBA00022614"/>
    </source>
</evidence>
<dbReference type="FunCoup" id="A0A059CUN7">
    <property type="interactions" value="427"/>
</dbReference>
<dbReference type="Pfam" id="PF00931">
    <property type="entry name" value="NB-ARC"/>
    <property type="match status" value="1"/>
</dbReference>
<keyword evidence="2" id="KW-0677">Repeat</keyword>
<evidence type="ECO:0000259" key="5">
    <source>
        <dbReference type="PROSITE" id="PS50104"/>
    </source>
</evidence>
<sequence>MTQAIGESSRPYRYDVFLSFRGEDTRNGFTSYLHAALDQRGIAAFMDEEELWKGEEIAPAILRAIGESRISIVVFSKNYASSSWCLDELVRIVECRDTMGQMVWPVFYKVDPSDVRKQRRRYGRALIDHEERLKSNGGDSEKVKRWREALTEAANISGWHLVDQRESNVIQSIVRRVWAQVNHNQLHVPGNVVAMDSHMSRSHGWGKTTIAKATYNAFSHKFDCCSFLSNVRETCEKSAEGGLLQLQETLFSQLMWDDDLKLGNVHRGLSMIKNRLCKKKVLIVVDDVNQLIQLETLVGGCDWFGCGSRIIITTRDEHLLVAHHVESIYKVRPLDDPSACMLLSSIVFDKLSPPPEYGMLSHNIVDYTKGLPLAIKVLGSFLQGRSLLEWKSALDKLRRVFNGEIFSVLRISFDSLDEYEKDIFLDIACFFKGESISYVTEILESCDLYPDGGIAVLMDKSLITIECGKLEMHDMIQEMGREIVRQQSLKEPGERSRLWSYEDALHVPTEGTSYRSLKSINFSHCTLLSEIPGVSSLLNLESLDLQECTNLVEVHQSLGLLEKVVHLNFLNYCNLRCFPSSLNSRFLENLILRGCSKLSRFPDILVQTKCLKELLLFETAIEELPSSVANLIELKVLYLTDCTNLKNLPCSIYTLHHLERIFIDGCLQLSKFLKCLCESSDCTNISLSLALPSVINLNVQRCSLLELSFLKNLHCMSFLTILDLSSNKFVSLPSCINQFTKLQQLHLMH</sequence>
<dbReference type="InParanoid" id="A0A059CUN7"/>
<dbReference type="SUPFAM" id="SSF52058">
    <property type="entry name" value="L domain-like"/>
    <property type="match status" value="1"/>
</dbReference>
<dbReference type="SUPFAM" id="SSF52200">
    <property type="entry name" value="Toll/Interleukin receptor TIR domain"/>
    <property type="match status" value="1"/>
</dbReference>
<keyword evidence="1" id="KW-0433">Leucine-rich repeat</keyword>
<dbReference type="Gramene" id="KCW82082">
    <property type="protein sequence ID" value="KCW82082"/>
    <property type="gene ID" value="EUGRSUZ_C03460"/>
</dbReference>
<evidence type="ECO:0000256" key="4">
    <source>
        <dbReference type="ARBA" id="ARBA00023027"/>
    </source>
</evidence>
<dbReference type="GO" id="GO:0043531">
    <property type="term" value="F:ADP binding"/>
    <property type="evidence" value="ECO:0007669"/>
    <property type="project" value="InterPro"/>
</dbReference>
<dbReference type="InterPro" id="IPR058192">
    <property type="entry name" value="WHD_ROQ1-like"/>
</dbReference>
<evidence type="ECO:0000313" key="6">
    <source>
        <dbReference type="EMBL" id="KCW82082.1"/>
    </source>
</evidence>
<evidence type="ECO:0000256" key="3">
    <source>
        <dbReference type="ARBA" id="ARBA00022821"/>
    </source>
</evidence>
<organism evidence="6">
    <name type="scientific">Eucalyptus grandis</name>
    <name type="common">Flooded gum</name>
    <dbReference type="NCBI Taxonomy" id="71139"/>
    <lineage>
        <taxon>Eukaryota</taxon>
        <taxon>Viridiplantae</taxon>
        <taxon>Streptophyta</taxon>
        <taxon>Embryophyta</taxon>
        <taxon>Tracheophyta</taxon>
        <taxon>Spermatophyta</taxon>
        <taxon>Magnoliopsida</taxon>
        <taxon>eudicotyledons</taxon>
        <taxon>Gunneridae</taxon>
        <taxon>Pentapetalae</taxon>
        <taxon>rosids</taxon>
        <taxon>malvids</taxon>
        <taxon>Myrtales</taxon>
        <taxon>Myrtaceae</taxon>
        <taxon>Myrtoideae</taxon>
        <taxon>Eucalypteae</taxon>
        <taxon>Eucalyptus</taxon>
    </lineage>
</organism>
<dbReference type="Pfam" id="PF23282">
    <property type="entry name" value="WHD_ROQ1"/>
    <property type="match status" value="1"/>
</dbReference>
<dbReference type="InterPro" id="IPR000157">
    <property type="entry name" value="TIR_dom"/>
</dbReference>
<dbReference type="GO" id="GO:0007165">
    <property type="term" value="P:signal transduction"/>
    <property type="evidence" value="ECO:0007669"/>
    <property type="project" value="InterPro"/>
</dbReference>
<keyword evidence="4" id="KW-0520">NAD</keyword>
<dbReference type="SUPFAM" id="SSF52540">
    <property type="entry name" value="P-loop containing nucleoside triphosphate hydrolases"/>
    <property type="match status" value="1"/>
</dbReference>
<name>A0A059CUN7_EUCGR</name>
<proteinExistence type="predicted"/>
<dbReference type="InterPro" id="IPR002182">
    <property type="entry name" value="NB-ARC"/>
</dbReference>
<dbReference type="Gene3D" id="3.40.50.300">
    <property type="entry name" value="P-loop containing nucleotide triphosphate hydrolases"/>
    <property type="match status" value="1"/>
</dbReference>
<dbReference type="FunFam" id="3.40.50.10140:FF:000007">
    <property type="entry name" value="Disease resistance protein (TIR-NBS-LRR class)"/>
    <property type="match status" value="1"/>
</dbReference>
<gene>
    <name evidence="6" type="ORF">EUGRSUZ_C03460</name>
</gene>
<dbReference type="Gene3D" id="3.40.50.10140">
    <property type="entry name" value="Toll/interleukin-1 receptor homology (TIR) domain"/>
    <property type="match status" value="1"/>
</dbReference>
<dbReference type="GO" id="GO:0006952">
    <property type="term" value="P:defense response"/>
    <property type="evidence" value="ECO:0007669"/>
    <property type="project" value="InterPro"/>
</dbReference>
<dbReference type="Gene3D" id="1.10.8.430">
    <property type="entry name" value="Helical domain of apoptotic protease-activating factors"/>
    <property type="match status" value="1"/>
</dbReference>
<dbReference type="PRINTS" id="PR00364">
    <property type="entry name" value="DISEASERSIST"/>
</dbReference>
<dbReference type="Pfam" id="PF01582">
    <property type="entry name" value="TIR"/>
    <property type="match status" value="1"/>
</dbReference>
<dbReference type="InterPro" id="IPR027417">
    <property type="entry name" value="P-loop_NTPase"/>
</dbReference>
<dbReference type="PANTHER" id="PTHR11017:SF527">
    <property type="entry name" value="TMV RESISTANCE PROTEIN N-LIKE"/>
    <property type="match status" value="1"/>
</dbReference>
<dbReference type="InterPro" id="IPR044974">
    <property type="entry name" value="Disease_R_plants"/>
</dbReference>
<dbReference type="PANTHER" id="PTHR11017">
    <property type="entry name" value="LEUCINE-RICH REPEAT-CONTAINING PROTEIN"/>
    <property type="match status" value="1"/>
</dbReference>
<reference evidence="6" key="1">
    <citation type="submission" date="2013-07" db="EMBL/GenBank/DDBJ databases">
        <title>The genome of Eucalyptus grandis.</title>
        <authorList>
            <person name="Schmutz J."/>
            <person name="Hayes R."/>
            <person name="Myburg A."/>
            <person name="Tuskan G."/>
            <person name="Grattapaglia D."/>
            <person name="Rokhsar D.S."/>
        </authorList>
    </citation>
    <scope>NUCLEOTIDE SEQUENCE</scope>
    <source>
        <tissue evidence="6">Leaf extractions</tissue>
    </source>
</reference>
<keyword evidence="3" id="KW-0611">Plant defense</keyword>
<dbReference type="SMART" id="SM00255">
    <property type="entry name" value="TIR"/>
    <property type="match status" value="1"/>
</dbReference>
<feature type="domain" description="TIR" evidence="5">
    <location>
        <begin position="12"/>
        <end position="181"/>
    </location>
</feature>